<evidence type="ECO:0000313" key="3">
    <source>
        <dbReference type="Proteomes" id="UP000614460"/>
    </source>
</evidence>
<feature type="coiled-coil region" evidence="1">
    <location>
        <begin position="97"/>
        <end position="148"/>
    </location>
</feature>
<dbReference type="Gene3D" id="2.40.30.170">
    <property type="match status" value="1"/>
</dbReference>
<evidence type="ECO:0000313" key="2">
    <source>
        <dbReference type="EMBL" id="GGE16590.1"/>
    </source>
</evidence>
<dbReference type="PROSITE" id="PS51257">
    <property type="entry name" value="PROKAR_LIPOPROTEIN"/>
    <property type="match status" value="1"/>
</dbReference>
<dbReference type="AlphaFoldDB" id="A0A8H9FYQ5"/>
<protein>
    <submittedName>
        <fullName evidence="2">Membrane protein</fullName>
    </submittedName>
</protein>
<organism evidence="2 3">
    <name type="scientific">Sphingobacterium cellulitidis</name>
    <dbReference type="NCBI Taxonomy" id="1768011"/>
    <lineage>
        <taxon>Bacteria</taxon>
        <taxon>Pseudomonadati</taxon>
        <taxon>Bacteroidota</taxon>
        <taxon>Sphingobacteriia</taxon>
        <taxon>Sphingobacteriales</taxon>
        <taxon>Sphingobacteriaceae</taxon>
        <taxon>Sphingobacterium</taxon>
    </lineage>
</organism>
<accession>A0A8H9FYQ5</accession>
<comment type="caution">
    <text evidence="2">The sequence shown here is derived from an EMBL/GenBank/DDBJ whole genome shotgun (WGS) entry which is preliminary data.</text>
</comment>
<dbReference type="RefSeq" id="WP_182498970.1">
    <property type="nucleotide sequence ID" value="NZ_BMKM01000002.1"/>
</dbReference>
<dbReference type="Proteomes" id="UP000614460">
    <property type="component" value="Unassembled WGS sequence"/>
</dbReference>
<dbReference type="PANTHER" id="PTHR30469">
    <property type="entry name" value="MULTIDRUG RESISTANCE PROTEIN MDTA"/>
    <property type="match status" value="1"/>
</dbReference>
<sequence length="299" mass="33309">MKKINISLVLMVGLFLSSCKNNKDDFDASGSFEAVETIISAEANGTIKEFNLEEGDQLKEGQQVGFIDTVQTYLKKRQLEAQVGAGLSRKPNIPVQLSALKEQIRHLEQEKVRTQNLIAGDAATPKQLDDIEAQIKLLTKQMDAQQSSLSISNQSIGKEVVPLEVQIYQLDDQLKKSKIINPVNGTVLTKYAEVNEAAGMGKPLYKIADLSTMILRAYITGSQLPNVKLNQKVKVLTDNGDEGYHESEGVITWINDKAEFTPKTIQTKDERANQVYAIKVRVKNDGRYKIGMYGEIKFM</sequence>
<proteinExistence type="predicted"/>
<reference evidence="2" key="1">
    <citation type="journal article" date="2014" name="Int. J. Syst. Evol. Microbiol.">
        <title>Complete genome sequence of Corynebacterium casei LMG S-19264T (=DSM 44701T), isolated from a smear-ripened cheese.</title>
        <authorList>
            <consortium name="US DOE Joint Genome Institute (JGI-PGF)"/>
            <person name="Walter F."/>
            <person name="Albersmeier A."/>
            <person name="Kalinowski J."/>
            <person name="Ruckert C."/>
        </authorList>
    </citation>
    <scope>NUCLEOTIDE SEQUENCE</scope>
    <source>
        <strain evidence="2">CGMCC 1.15966</strain>
    </source>
</reference>
<dbReference type="PANTHER" id="PTHR30469:SF33">
    <property type="entry name" value="SLR1207 PROTEIN"/>
    <property type="match status" value="1"/>
</dbReference>
<keyword evidence="3" id="KW-1185">Reference proteome</keyword>
<dbReference type="EMBL" id="BMKM01000002">
    <property type="protein sequence ID" value="GGE16590.1"/>
    <property type="molecule type" value="Genomic_DNA"/>
</dbReference>
<name>A0A8H9FYQ5_9SPHI</name>
<gene>
    <name evidence="2" type="ORF">GCM10011516_12910</name>
</gene>
<keyword evidence="1" id="KW-0175">Coiled coil</keyword>
<dbReference type="SUPFAM" id="SSF111369">
    <property type="entry name" value="HlyD-like secretion proteins"/>
    <property type="match status" value="1"/>
</dbReference>
<dbReference type="GO" id="GO:1990281">
    <property type="term" value="C:efflux pump complex"/>
    <property type="evidence" value="ECO:0007669"/>
    <property type="project" value="TreeGrafter"/>
</dbReference>
<dbReference type="GO" id="GO:0015562">
    <property type="term" value="F:efflux transmembrane transporter activity"/>
    <property type="evidence" value="ECO:0007669"/>
    <property type="project" value="TreeGrafter"/>
</dbReference>
<dbReference type="Gene3D" id="2.40.50.100">
    <property type="match status" value="1"/>
</dbReference>
<evidence type="ECO:0000256" key="1">
    <source>
        <dbReference type="SAM" id="Coils"/>
    </source>
</evidence>
<reference evidence="2" key="2">
    <citation type="submission" date="2020-09" db="EMBL/GenBank/DDBJ databases">
        <authorList>
            <person name="Sun Q."/>
            <person name="Zhou Y."/>
        </authorList>
    </citation>
    <scope>NUCLEOTIDE SEQUENCE</scope>
    <source>
        <strain evidence="2">CGMCC 1.15966</strain>
    </source>
</reference>